<evidence type="ECO:0000313" key="3">
    <source>
        <dbReference type="Proteomes" id="UP000001026"/>
    </source>
</evidence>
<gene>
    <name evidence="2" type="ordered locus">PMM2072</name>
</gene>
<keyword evidence="1" id="KW-0472">Membrane</keyword>
<sequence length="33" mass="4055">MSLDFILIPFCIIAILWLFNRENKIYRNNKKAR</sequence>
<keyword evidence="1" id="KW-0812">Transmembrane</keyword>
<organism evidence="2 3">
    <name type="scientific">Prochlorococcus marinus subsp. pastoris (strain CCMP1986 / NIES-2087 / MED4)</name>
    <dbReference type="NCBI Taxonomy" id="59919"/>
    <lineage>
        <taxon>Bacteria</taxon>
        <taxon>Bacillati</taxon>
        <taxon>Cyanobacteriota</taxon>
        <taxon>Cyanophyceae</taxon>
        <taxon>Synechococcales</taxon>
        <taxon>Prochlorococcaceae</taxon>
        <taxon>Prochlorococcus</taxon>
    </lineage>
</organism>
<protein>
    <submittedName>
        <fullName evidence="2">Uncharacterized protein</fullName>
    </submittedName>
</protein>
<feature type="transmembrane region" description="Helical" evidence="1">
    <location>
        <begin position="6"/>
        <end position="23"/>
    </location>
</feature>
<dbReference type="KEGG" id="pmm:PMM2072"/>
<reference evidence="2 3" key="1">
    <citation type="journal article" date="2003" name="Nature">
        <title>Genome divergence in two Prochlorococcus ecotypes reflects oceanic niche differentiation.</title>
        <authorList>
            <person name="Rocap G."/>
            <person name="Larimer F.W."/>
            <person name="Lamerdin J.E."/>
            <person name="Malfatti S."/>
            <person name="Chain P."/>
            <person name="Ahlgren N.A."/>
            <person name="Arellano A."/>
            <person name="Coleman M."/>
            <person name="Hauser L."/>
            <person name="Hess W.R."/>
            <person name="Johnson Z.I."/>
            <person name="Land M.L."/>
            <person name="Lindell D."/>
            <person name="Post A.F."/>
            <person name="Regala W."/>
            <person name="Shah M."/>
            <person name="Shaw S.L."/>
            <person name="Steglich C."/>
            <person name="Sullivan M.B."/>
            <person name="Ting C.S."/>
            <person name="Tolonen A."/>
            <person name="Webb E.A."/>
            <person name="Zinser E.R."/>
            <person name="Chisholm S.W."/>
        </authorList>
    </citation>
    <scope>NUCLEOTIDE SEQUENCE [LARGE SCALE GENOMIC DNA]</scope>
    <source>
        <strain evidence="3">CCMP1986 / NIES-2087 / MED4</strain>
    </source>
</reference>
<dbReference type="AlphaFoldDB" id="B9ER45"/>
<name>B9ER45_PROMP</name>
<dbReference type="HOGENOM" id="CLU_3383278_0_0_3"/>
<dbReference type="EMBL" id="BX548174">
    <property type="protein sequence ID" value="CAX37129.1"/>
    <property type="molecule type" value="Genomic_DNA"/>
</dbReference>
<evidence type="ECO:0000313" key="2">
    <source>
        <dbReference type="EMBL" id="CAX37129.1"/>
    </source>
</evidence>
<accession>B9ER45</accession>
<evidence type="ECO:0000256" key="1">
    <source>
        <dbReference type="SAM" id="Phobius"/>
    </source>
</evidence>
<proteinExistence type="predicted"/>
<keyword evidence="1" id="KW-1133">Transmembrane helix</keyword>
<dbReference type="Proteomes" id="UP000001026">
    <property type="component" value="Chromosome"/>
</dbReference>